<evidence type="ECO:0000313" key="1">
    <source>
        <dbReference type="EMBL" id="TFK53989.1"/>
    </source>
</evidence>
<gene>
    <name evidence="1" type="ORF">OE88DRAFT_1654431</name>
</gene>
<sequence length="183" mass="21093">MSDLAPGYVPNYGRPEGVLPPPDMSLDYPDPDSPLPIYLHVRPELARRFSHQEPTTRDLHWSVDWWVSQDMIKTVQSTWEILPDGTKSEHLTNWGPITRSPTRVIRMYAKPVLIASVPLDKRNVLCEIARAQRVRQPDGEYNCQSFTEEMLREAVRRGVFGEDDVERALEEAKQGMEKMTYTP</sequence>
<dbReference type="AlphaFoldDB" id="A0A5C3N838"/>
<reference evidence="1 2" key="1">
    <citation type="journal article" date="2019" name="Nat. Ecol. Evol.">
        <title>Megaphylogeny resolves global patterns of mushroom evolution.</title>
        <authorList>
            <person name="Varga T."/>
            <person name="Krizsan K."/>
            <person name="Foldi C."/>
            <person name="Dima B."/>
            <person name="Sanchez-Garcia M."/>
            <person name="Sanchez-Ramirez S."/>
            <person name="Szollosi G.J."/>
            <person name="Szarkandi J.G."/>
            <person name="Papp V."/>
            <person name="Albert L."/>
            <person name="Andreopoulos W."/>
            <person name="Angelini C."/>
            <person name="Antonin V."/>
            <person name="Barry K.W."/>
            <person name="Bougher N.L."/>
            <person name="Buchanan P."/>
            <person name="Buyck B."/>
            <person name="Bense V."/>
            <person name="Catcheside P."/>
            <person name="Chovatia M."/>
            <person name="Cooper J."/>
            <person name="Damon W."/>
            <person name="Desjardin D."/>
            <person name="Finy P."/>
            <person name="Geml J."/>
            <person name="Haridas S."/>
            <person name="Hughes K."/>
            <person name="Justo A."/>
            <person name="Karasinski D."/>
            <person name="Kautmanova I."/>
            <person name="Kiss B."/>
            <person name="Kocsube S."/>
            <person name="Kotiranta H."/>
            <person name="LaButti K.M."/>
            <person name="Lechner B.E."/>
            <person name="Liimatainen K."/>
            <person name="Lipzen A."/>
            <person name="Lukacs Z."/>
            <person name="Mihaltcheva S."/>
            <person name="Morgado L.N."/>
            <person name="Niskanen T."/>
            <person name="Noordeloos M.E."/>
            <person name="Ohm R.A."/>
            <person name="Ortiz-Santana B."/>
            <person name="Ovrebo C."/>
            <person name="Racz N."/>
            <person name="Riley R."/>
            <person name="Savchenko A."/>
            <person name="Shiryaev A."/>
            <person name="Soop K."/>
            <person name="Spirin V."/>
            <person name="Szebenyi C."/>
            <person name="Tomsovsky M."/>
            <person name="Tulloss R.E."/>
            <person name="Uehling J."/>
            <person name="Grigoriev I.V."/>
            <person name="Vagvolgyi C."/>
            <person name="Papp T."/>
            <person name="Martin F.M."/>
            <person name="Miettinen O."/>
            <person name="Hibbett D.S."/>
            <person name="Nagy L.G."/>
        </authorList>
    </citation>
    <scope>NUCLEOTIDE SEQUENCE [LARGE SCALE GENOMIC DNA]</scope>
    <source>
        <strain evidence="1 2">OMC1185</strain>
    </source>
</reference>
<keyword evidence="2" id="KW-1185">Reference proteome</keyword>
<proteinExistence type="predicted"/>
<organism evidence="1 2">
    <name type="scientific">Heliocybe sulcata</name>
    <dbReference type="NCBI Taxonomy" id="5364"/>
    <lineage>
        <taxon>Eukaryota</taxon>
        <taxon>Fungi</taxon>
        <taxon>Dikarya</taxon>
        <taxon>Basidiomycota</taxon>
        <taxon>Agaricomycotina</taxon>
        <taxon>Agaricomycetes</taxon>
        <taxon>Gloeophyllales</taxon>
        <taxon>Gloeophyllaceae</taxon>
        <taxon>Heliocybe</taxon>
    </lineage>
</organism>
<name>A0A5C3N838_9AGAM</name>
<accession>A0A5C3N838</accession>
<protein>
    <submittedName>
        <fullName evidence="1">Uncharacterized protein</fullName>
    </submittedName>
</protein>
<evidence type="ECO:0000313" key="2">
    <source>
        <dbReference type="Proteomes" id="UP000305948"/>
    </source>
</evidence>
<dbReference type="Proteomes" id="UP000305948">
    <property type="component" value="Unassembled WGS sequence"/>
</dbReference>
<dbReference type="OrthoDB" id="37659at2759"/>
<dbReference type="EMBL" id="ML213506">
    <property type="protein sequence ID" value="TFK53989.1"/>
    <property type="molecule type" value="Genomic_DNA"/>
</dbReference>